<proteinExistence type="predicted"/>
<feature type="transmembrane region" description="Helical" evidence="1">
    <location>
        <begin position="212"/>
        <end position="235"/>
    </location>
</feature>
<feature type="transmembrane region" description="Helical" evidence="1">
    <location>
        <begin position="287"/>
        <end position="308"/>
    </location>
</feature>
<keyword evidence="3" id="KW-1185">Reference proteome</keyword>
<protein>
    <recommendedName>
        <fullName evidence="4">Phage tail tape measure protein, TP901 family, core region</fullName>
    </recommendedName>
</protein>
<dbReference type="RefSeq" id="WP_010769817.1">
    <property type="nucleotide sequence ID" value="NZ_ASWE01000001.1"/>
</dbReference>
<evidence type="ECO:0008006" key="4">
    <source>
        <dbReference type="Google" id="ProtNLM"/>
    </source>
</evidence>
<dbReference type="HOGENOM" id="CLU_002005_3_1_9"/>
<dbReference type="STRING" id="154621.RV11_GL002857"/>
<gene>
    <name evidence="2" type="ORF">UC3_03185</name>
</gene>
<sequence length="550" mass="58996">MESHRIETILSVTDQNFTYTMNTINETLKTTDEQAEKTKSSFQSAVDEANKMGSSIVNTVKKLDVFNIIDSGIGLLKDSFGEAIQRFDELDRASGTMGISEGIGSARESVTTGFTEIIAAVDEGLQKANLGSIGDIIGNAGAIMGEILLKAAEFIPPIIEFVTNFIGSLSGLEPILPVVGGMILAFIGYLAGMSIIGNIVGMMGSLTTAISFLLSPVGLVVLAIGALVGAIVYLWNTNEGFREAIISAWNAITEFLQPIIANIAMFIQNAFNGLLTWWQENQQSIMTVVNTVWTVISNIFTTVVKVITTVVKGAFEQIKAIIDFVMTFISGIIHTVLSLIKGDWDGVLEGVMTIVGAFGDFITSTFSNFMEAGKEIIGTVLDGIKDLFSSLGDIDLLAAGRAVIDGFVNGLKETWEAGKEFVSGIGDWILDHKGPISYDKKLLIPAGRAIMNGLNKGLNDTFLDVQNNVSSMAGILTDSFEKVAPESIDVKASIRRSFSGMNAQMEHDVNVTSGTKPAVINVRLGKQQFSAFVNDISNEMGAESEINLAF</sequence>
<organism evidence="2 3">
    <name type="scientific">Enterococcus phoeniculicola ATCC BAA-412</name>
    <dbReference type="NCBI Taxonomy" id="1158610"/>
    <lineage>
        <taxon>Bacteria</taxon>
        <taxon>Bacillati</taxon>
        <taxon>Bacillota</taxon>
        <taxon>Bacilli</taxon>
        <taxon>Lactobacillales</taxon>
        <taxon>Enterococcaceae</taxon>
        <taxon>Enterococcus</taxon>
    </lineage>
</organism>
<dbReference type="EMBL" id="AJAT01000018">
    <property type="protein sequence ID" value="EOL41621.1"/>
    <property type="molecule type" value="Genomic_DNA"/>
</dbReference>
<keyword evidence="1" id="KW-0472">Membrane</keyword>
<evidence type="ECO:0000313" key="2">
    <source>
        <dbReference type="EMBL" id="EOL41621.1"/>
    </source>
</evidence>
<keyword evidence="1" id="KW-1133">Transmembrane helix</keyword>
<reference evidence="2 3" key="1">
    <citation type="submission" date="2013-02" db="EMBL/GenBank/DDBJ databases">
        <title>The Genome Sequence of Enterococcus phoeniculicola BAA-412.</title>
        <authorList>
            <consortium name="The Broad Institute Genome Sequencing Platform"/>
            <consortium name="The Broad Institute Genome Sequencing Center for Infectious Disease"/>
            <person name="Earl A.M."/>
            <person name="Gilmore M.S."/>
            <person name="Lebreton F."/>
            <person name="Walker B."/>
            <person name="Young S.K."/>
            <person name="Zeng Q."/>
            <person name="Gargeya S."/>
            <person name="Fitzgerald M."/>
            <person name="Haas B."/>
            <person name="Abouelleil A."/>
            <person name="Alvarado L."/>
            <person name="Arachchi H.M."/>
            <person name="Berlin A.M."/>
            <person name="Chapman S.B."/>
            <person name="Dewar J."/>
            <person name="Goldberg J."/>
            <person name="Griggs A."/>
            <person name="Gujja S."/>
            <person name="Hansen M."/>
            <person name="Howarth C."/>
            <person name="Imamovic A."/>
            <person name="Larimer J."/>
            <person name="McCowan C."/>
            <person name="Murphy C."/>
            <person name="Neiman D."/>
            <person name="Pearson M."/>
            <person name="Priest M."/>
            <person name="Roberts A."/>
            <person name="Saif S."/>
            <person name="Shea T."/>
            <person name="Sisk P."/>
            <person name="Sykes S."/>
            <person name="Wortman J."/>
            <person name="Nusbaum C."/>
            <person name="Birren B."/>
        </authorList>
    </citation>
    <scope>NUCLEOTIDE SEQUENCE [LARGE SCALE GENOMIC DNA]</scope>
    <source>
        <strain evidence="2 3">ATCC BAA-412</strain>
    </source>
</reference>
<accession>R3W2F5</accession>
<comment type="caution">
    <text evidence="2">The sequence shown here is derived from an EMBL/GenBank/DDBJ whole genome shotgun (WGS) entry which is preliminary data.</text>
</comment>
<feature type="transmembrane region" description="Helical" evidence="1">
    <location>
        <begin position="175"/>
        <end position="200"/>
    </location>
</feature>
<feature type="transmembrane region" description="Helical" evidence="1">
    <location>
        <begin position="320"/>
        <end position="340"/>
    </location>
</feature>
<dbReference type="AlphaFoldDB" id="R3W2F5"/>
<feature type="transmembrane region" description="Helical" evidence="1">
    <location>
        <begin position="255"/>
        <end position="275"/>
    </location>
</feature>
<keyword evidence="1" id="KW-0812">Transmembrane</keyword>
<dbReference type="Proteomes" id="UP000013785">
    <property type="component" value="Unassembled WGS sequence"/>
</dbReference>
<dbReference type="OrthoDB" id="2157658at2"/>
<evidence type="ECO:0000256" key="1">
    <source>
        <dbReference type="SAM" id="Phobius"/>
    </source>
</evidence>
<dbReference type="PATRIC" id="fig|1158610.3.peg.3172"/>
<evidence type="ECO:0000313" key="3">
    <source>
        <dbReference type="Proteomes" id="UP000013785"/>
    </source>
</evidence>
<dbReference type="SUPFAM" id="SSF48371">
    <property type="entry name" value="ARM repeat"/>
    <property type="match status" value="1"/>
</dbReference>
<dbReference type="InterPro" id="IPR016024">
    <property type="entry name" value="ARM-type_fold"/>
</dbReference>
<dbReference type="eggNOG" id="COG5412">
    <property type="taxonomic scope" value="Bacteria"/>
</dbReference>
<name>R3W2F5_9ENTE</name>